<evidence type="ECO:0000313" key="1">
    <source>
        <dbReference type="EMBL" id="KKU02578.1"/>
    </source>
</evidence>
<gene>
    <name evidence="1" type="ORF">UX05_C0011G0044</name>
</gene>
<reference evidence="1 2" key="1">
    <citation type="journal article" date="2015" name="Nature">
        <title>rRNA introns, odd ribosomes, and small enigmatic genomes across a large radiation of phyla.</title>
        <authorList>
            <person name="Brown C.T."/>
            <person name="Hug L.A."/>
            <person name="Thomas B.C."/>
            <person name="Sharon I."/>
            <person name="Castelle C.J."/>
            <person name="Singh A."/>
            <person name="Wilkins M.J."/>
            <person name="Williams K.H."/>
            <person name="Banfield J.F."/>
        </authorList>
    </citation>
    <scope>NUCLEOTIDE SEQUENCE [LARGE SCALE GENOMIC DNA]</scope>
</reference>
<dbReference type="Proteomes" id="UP000034264">
    <property type="component" value="Unassembled WGS sequence"/>
</dbReference>
<comment type="caution">
    <text evidence="1">The sequence shown here is derived from an EMBL/GenBank/DDBJ whole genome shotgun (WGS) entry which is preliminary data.</text>
</comment>
<evidence type="ECO:0000313" key="2">
    <source>
        <dbReference type="Proteomes" id="UP000034264"/>
    </source>
</evidence>
<name>A0A0G1PB18_9BACT</name>
<accession>A0A0G1PB18</accession>
<sequence>MWRETGSGHRVGTICRSSSSPGRAGLFFFLPIMFRAYHTPSVGTTTDPGSGISRLCFATGRKTRSSGRYKYGSDAILAFFYSFSLPLSRDMYKSRTFATFLLSPESTEADFLSPKNDGVFGCCNTPCIQTAFSQRPLCRVWRPDWDR</sequence>
<protein>
    <submittedName>
        <fullName evidence="1">Uncharacterized protein</fullName>
    </submittedName>
</protein>
<organism evidence="1 2">
    <name type="scientific">Candidatus Amesbacteria bacterium GW2011_GWC2_45_19</name>
    <dbReference type="NCBI Taxonomy" id="1618366"/>
    <lineage>
        <taxon>Bacteria</taxon>
        <taxon>Candidatus Amesiibacteriota</taxon>
    </lineage>
</organism>
<dbReference type="EMBL" id="LCKS01000011">
    <property type="protein sequence ID" value="KKU02578.1"/>
    <property type="molecule type" value="Genomic_DNA"/>
</dbReference>
<dbReference type="AlphaFoldDB" id="A0A0G1PB18"/>
<proteinExistence type="predicted"/>